<dbReference type="Gene3D" id="3.30.420.320">
    <property type="match status" value="1"/>
</dbReference>
<dbReference type="GO" id="GO:0051276">
    <property type="term" value="P:chromosome organization"/>
    <property type="evidence" value="ECO:0007669"/>
    <property type="project" value="InterPro"/>
</dbReference>
<evidence type="ECO:0000256" key="1">
    <source>
        <dbReference type="ARBA" id="ARBA00022562"/>
    </source>
</evidence>
<reference evidence="8" key="1">
    <citation type="journal article" date="2016" name="Viruses">
        <title>Complete Genome Sequence of Germline Chromosomally Integrated Human Herpesvirus 6A and Analyses Integration Sites Define a New Human Endogenous Virus with Potential to Reactivate as an Emerging Infection.</title>
        <authorList>
            <person name="Tweedy J."/>
            <person name="Spyrou M.A."/>
            <person name="Pearson M."/>
            <person name="Lassner D."/>
            <person name="Kuhl U."/>
            <person name="Gompels U.A."/>
        </authorList>
    </citation>
    <scope>NUCLEOTIDE SEQUENCE</scope>
</reference>
<keyword evidence="3" id="KW-0378">Hydrolase</keyword>
<name>A0A126LB10_HUMAN</name>
<evidence type="ECO:0000259" key="7">
    <source>
        <dbReference type="Pfam" id="PF02500"/>
    </source>
</evidence>
<protein>
    <submittedName>
        <fullName evidence="8">U60/66</fullName>
    </submittedName>
</protein>
<keyword evidence="2" id="KW-1188">Viral release from host cell</keyword>
<dbReference type="EMBL" id="KT895199">
    <property type="protein sequence ID" value="AMD82192.1"/>
    <property type="molecule type" value="Genomic_DNA"/>
</dbReference>
<dbReference type="AlphaFoldDB" id="A0A126LB10"/>
<keyword evidence="4" id="KW-0238">DNA-binding</keyword>
<dbReference type="HAMAP" id="MF_04013">
    <property type="entry name" value="HSV_TRM3"/>
    <property type="match status" value="1"/>
</dbReference>
<evidence type="ECO:0000259" key="6">
    <source>
        <dbReference type="Pfam" id="PF02499"/>
    </source>
</evidence>
<dbReference type="InterPro" id="IPR003498">
    <property type="entry name" value="DNA_pack_C"/>
</dbReference>
<dbReference type="Pfam" id="PF02499">
    <property type="entry name" value="DNA_pack_C"/>
    <property type="match status" value="1"/>
</dbReference>
<evidence type="ECO:0000313" key="8">
    <source>
        <dbReference type="EMBL" id="AMD82192.1"/>
    </source>
</evidence>
<dbReference type="InterPro" id="IPR033663">
    <property type="entry name" value="HSV_TRM3"/>
</dbReference>
<dbReference type="InterPro" id="IPR038435">
    <property type="entry name" value="DNA_pack_C_sf"/>
</dbReference>
<dbReference type="GO" id="GO:0003677">
    <property type="term" value="F:DNA binding"/>
    <property type="evidence" value="ECO:0007669"/>
    <property type="project" value="UniProtKB-KW"/>
</dbReference>
<feature type="domain" description="Probable DNA packing protein N-terminal" evidence="7">
    <location>
        <begin position="45"/>
        <end position="295"/>
    </location>
</feature>
<gene>
    <name evidence="8" type="primary">66</name>
    <name evidence="8" type="synonym">U60</name>
</gene>
<dbReference type="Pfam" id="PF02500">
    <property type="entry name" value="DNA_pack_N"/>
    <property type="match status" value="1"/>
</dbReference>
<feature type="domain" description="Probable DNA packing protein C-terminal" evidence="6">
    <location>
        <begin position="321"/>
        <end position="660"/>
    </location>
</feature>
<sequence>MLRTCDITHIKNNYEAIIWKGERDCSTISTKYPNSAIFYKKRFIMLTPELGFAHSYNQQVKPLYTFCEKQRHLKNRKPLTILPSLSHKLQEMKFLPASDKSFESQYTEFLESFKILYREPLFLQIDGFIKDFRKWIKGEFNDFGDTRKIQLEPFQKNILIHVIFFIAVTKLPALANRVINYLTHVFDIEFVNESTLNTLKQKTNVFLVPRRHGKTWFIVPIISFLLKNIEGISIGYVAHQKHVSHFVMKEVEFKCRRMFPEKTITCLDNVITIDHQNIKSTALFASCYNTHSIRGQSFNLLIVDESHFIKKDAFSTILGFLPQASTKILFISSTNSGNHSTSFLMKLNNSPFEMLSVVSYVCEDHAHMLNERGNATACSCYRLHKPKFISINAEVKKTANLFLEGAFIHEIMGGATCNVINDVLITEQGQTEFEFFRYSTINKNLIPFLGKDLYVYLDPAYTGNRRASGTGIAAIGTYLDQYIVYGMEHYFLESLMTSSDTAIAECAAHMILSILDLHPFFTEVKIIIEGNSNQASAVKIACIIKENITANKSIQVTFFHTPDQNQIAQPFYLLGKEKKLAVEFFISNFNSGNIKASQELISFTIKITYDPVEYALEQIRNIHQISVNNYITYSAKKQACSDDLIIAIIMAIYVCSGNSSASFREI</sequence>
<dbReference type="GO" id="GO:0016787">
    <property type="term" value="F:hydrolase activity"/>
    <property type="evidence" value="ECO:0007669"/>
    <property type="project" value="UniProtKB-KW"/>
</dbReference>
<dbReference type="InterPro" id="IPR003499">
    <property type="entry name" value="DNA_pack_N"/>
</dbReference>
<proteinExistence type="inferred from homology"/>
<evidence type="ECO:0000256" key="2">
    <source>
        <dbReference type="ARBA" id="ARBA00022612"/>
    </source>
</evidence>
<evidence type="ECO:0000256" key="4">
    <source>
        <dbReference type="ARBA" id="ARBA00023125"/>
    </source>
</evidence>
<evidence type="ECO:0000256" key="3">
    <source>
        <dbReference type="ARBA" id="ARBA00022801"/>
    </source>
</evidence>
<dbReference type="InterPro" id="IPR027417">
    <property type="entry name" value="P-loop_NTPase"/>
</dbReference>
<organism evidence="8">
    <name type="scientific">Homo sapiens</name>
    <name type="common">Human</name>
    <dbReference type="NCBI Taxonomy" id="9606"/>
    <lineage>
        <taxon>Eukaryota</taxon>
        <taxon>Metazoa</taxon>
        <taxon>Chordata</taxon>
        <taxon>Craniata</taxon>
        <taxon>Vertebrata</taxon>
        <taxon>Euteleostomi</taxon>
        <taxon>Mammalia</taxon>
        <taxon>Eutheria</taxon>
        <taxon>Euarchontoglires</taxon>
        <taxon>Primates</taxon>
        <taxon>Haplorrhini</taxon>
        <taxon>Catarrhini</taxon>
        <taxon>Hominidae</taxon>
        <taxon>Homo</taxon>
    </lineage>
</organism>
<dbReference type="Gene3D" id="3.40.50.300">
    <property type="entry name" value="P-loop containing nucleotide triphosphate hydrolases"/>
    <property type="match status" value="1"/>
</dbReference>
<keyword evidence="1" id="KW-1048">Host nucleus</keyword>
<accession>A0A126LB10</accession>
<keyword evidence="5" id="KW-0231">Viral genome packaging</keyword>
<evidence type="ECO:0000256" key="5">
    <source>
        <dbReference type="ARBA" id="ARBA00023219"/>
    </source>
</evidence>